<evidence type="ECO:0000313" key="2">
    <source>
        <dbReference type="Proteomes" id="UP000663842"/>
    </source>
</evidence>
<gene>
    <name evidence="1" type="ORF">UXM345_LOCUS38669</name>
</gene>
<sequence>MSQSTPDPNAPIKSAVELEVERILNESRRQLLSDNNINLNLKPVSTKQTKYQRDCINRTNILVKLCDTSDDFDSFYTKI</sequence>
<name>A0A820Q7G4_9BILA</name>
<comment type="caution">
    <text evidence="1">The sequence shown here is derived from an EMBL/GenBank/DDBJ whole genome shotgun (WGS) entry which is preliminary data.</text>
</comment>
<proteinExistence type="predicted"/>
<dbReference type="AlphaFoldDB" id="A0A820Q7G4"/>
<reference evidence="1" key="1">
    <citation type="submission" date="2021-02" db="EMBL/GenBank/DDBJ databases">
        <authorList>
            <person name="Nowell W R."/>
        </authorList>
    </citation>
    <scope>NUCLEOTIDE SEQUENCE</scope>
</reference>
<dbReference type="Proteomes" id="UP000663842">
    <property type="component" value="Unassembled WGS sequence"/>
</dbReference>
<evidence type="ECO:0000313" key="1">
    <source>
        <dbReference type="EMBL" id="CAF4417434.1"/>
    </source>
</evidence>
<feature type="non-terminal residue" evidence="1">
    <location>
        <position position="79"/>
    </location>
</feature>
<protein>
    <submittedName>
        <fullName evidence="1">Uncharacterized protein</fullName>
    </submittedName>
</protein>
<dbReference type="EMBL" id="CAJOBF010030187">
    <property type="protein sequence ID" value="CAF4417434.1"/>
    <property type="molecule type" value="Genomic_DNA"/>
</dbReference>
<accession>A0A820Q7G4</accession>
<feature type="non-terminal residue" evidence="1">
    <location>
        <position position="1"/>
    </location>
</feature>
<organism evidence="1 2">
    <name type="scientific">Rotaria magnacalcarata</name>
    <dbReference type="NCBI Taxonomy" id="392030"/>
    <lineage>
        <taxon>Eukaryota</taxon>
        <taxon>Metazoa</taxon>
        <taxon>Spiralia</taxon>
        <taxon>Gnathifera</taxon>
        <taxon>Rotifera</taxon>
        <taxon>Eurotatoria</taxon>
        <taxon>Bdelloidea</taxon>
        <taxon>Philodinida</taxon>
        <taxon>Philodinidae</taxon>
        <taxon>Rotaria</taxon>
    </lineage>
</organism>